<keyword evidence="1" id="KW-0732">Signal</keyword>
<feature type="chain" id="PRO_5015714114" description="Nickel/cobalt transporter regulator" evidence="1">
    <location>
        <begin position="23"/>
        <end position="133"/>
    </location>
</feature>
<evidence type="ECO:0000313" key="3">
    <source>
        <dbReference type="Proteomes" id="UP000237655"/>
    </source>
</evidence>
<gene>
    <name evidence="2" type="ORF">C6Y53_16080</name>
</gene>
<organism evidence="2 3">
    <name type="scientific">Pukyongiella litopenaei</name>
    <dbReference type="NCBI Taxonomy" id="2605946"/>
    <lineage>
        <taxon>Bacteria</taxon>
        <taxon>Pseudomonadati</taxon>
        <taxon>Pseudomonadota</taxon>
        <taxon>Alphaproteobacteria</taxon>
        <taxon>Rhodobacterales</taxon>
        <taxon>Paracoccaceae</taxon>
        <taxon>Pukyongiella</taxon>
    </lineage>
</organism>
<dbReference type="EMBL" id="CP027665">
    <property type="protein sequence ID" value="AVO39080.1"/>
    <property type="molecule type" value="Genomic_DNA"/>
</dbReference>
<evidence type="ECO:0008006" key="4">
    <source>
        <dbReference type="Google" id="ProtNLM"/>
    </source>
</evidence>
<dbReference type="Proteomes" id="UP000237655">
    <property type="component" value="Chromosome"/>
</dbReference>
<keyword evidence="3" id="KW-1185">Reference proteome</keyword>
<sequence>MKLLTSAATILALAVTPVAGWAGNGNGKGKGNGNKVKVERVTPGGTTRSGQRAIHCPPGLARKAVPCLPPGQIKSRYAVGDVITRDYLPIDHPGRYGLPRDGYYLRAGDYVYRVSRETHKVLNLIGAVADILN</sequence>
<protein>
    <recommendedName>
        <fullName evidence="4">Nickel/cobalt transporter regulator</fullName>
    </recommendedName>
</protein>
<dbReference type="AlphaFoldDB" id="A0A2S0MT69"/>
<name>A0A2S0MT69_9RHOB</name>
<feature type="signal peptide" evidence="1">
    <location>
        <begin position="1"/>
        <end position="22"/>
    </location>
</feature>
<reference evidence="3" key="1">
    <citation type="submission" date="2018-03" db="EMBL/GenBank/DDBJ databases">
        <title>Genomic analysis of the strain SH-1 isolated from shrimp intestine.</title>
        <authorList>
            <person name="Kim Y.-S."/>
            <person name="Kim S.-E."/>
            <person name="Kim K.-H."/>
        </authorList>
    </citation>
    <scope>NUCLEOTIDE SEQUENCE [LARGE SCALE GENOMIC DNA]</scope>
    <source>
        <strain evidence="3">SH-1</strain>
    </source>
</reference>
<dbReference type="RefSeq" id="WP_106473390.1">
    <property type="nucleotide sequence ID" value="NZ_CP027665.1"/>
</dbReference>
<evidence type="ECO:0000313" key="2">
    <source>
        <dbReference type="EMBL" id="AVO39080.1"/>
    </source>
</evidence>
<proteinExistence type="predicted"/>
<dbReference type="KEGG" id="thas:C6Y53_16080"/>
<accession>A0A2S0MT69</accession>
<evidence type="ECO:0000256" key="1">
    <source>
        <dbReference type="SAM" id="SignalP"/>
    </source>
</evidence>